<evidence type="ECO:0000313" key="6">
    <source>
        <dbReference type="Proteomes" id="UP000516046"/>
    </source>
</evidence>
<accession>A0A7G9WHF6</accession>
<protein>
    <submittedName>
        <fullName evidence="5">Hemerythrin family protein</fullName>
    </submittedName>
</protein>
<keyword evidence="3" id="KW-0408">Iron</keyword>
<evidence type="ECO:0000256" key="2">
    <source>
        <dbReference type="ARBA" id="ARBA00022723"/>
    </source>
</evidence>
<feature type="domain" description="Hemerythrin-like" evidence="4">
    <location>
        <begin position="10"/>
        <end position="125"/>
    </location>
</feature>
<proteinExistence type="inferred from homology"/>
<dbReference type="GO" id="GO:0046872">
    <property type="term" value="F:metal ion binding"/>
    <property type="evidence" value="ECO:0007669"/>
    <property type="project" value="UniProtKB-KW"/>
</dbReference>
<evidence type="ECO:0000313" key="5">
    <source>
        <dbReference type="EMBL" id="QNO18118.1"/>
    </source>
</evidence>
<dbReference type="NCBIfam" id="NF033749">
    <property type="entry name" value="bact_hemeryth"/>
    <property type="match status" value="1"/>
</dbReference>
<dbReference type="NCBIfam" id="TIGR02481">
    <property type="entry name" value="hemeryth_dom"/>
    <property type="match status" value="1"/>
</dbReference>
<reference evidence="5 6" key="1">
    <citation type="submission" date="2020-08" db="EMBL/GenBank/DDBJ databases">
        <authorList>
            <person name="Ren C."/>
            <person name="Gu Y."/>
            <person name="Xu Y."/>
        </authorList>
    </citation>
    <scope>NUCLEOTIDE SEQUENCE [LARGE SCALE GENOMIC DNA]</scope>
    <source>
        <strain evidence="5 6">LBM18003</strain>
    </source>
</reference>
<evidence type="ECO:0000259" key="4">
    <source>
        <dbReference type="Pfam" id="PF01814"/>
    </source>
</evidence>
<dbReference type="CDD" id="cd12107">
    <property type="entry name" value="Hemerythrin"/>
    <property type="match status" value="1"/>
</dbReference>
<dbReference type="EMBL" id="CP060696">
    <property type="protein sequence ID" value="QNO18118.1"/>
    <property type="molecule type" value="Genomic_DNA"/>
</dbReference>
<evidence type="ECO:0000256" key="3">
    <source>
        <dbReference type="ARBA" id="ARBA00023004"/>
    </source>
</evidence>
<dbReference type="SUPFAM" id="SSF47188">
    <property type="entry name" value="Hemerythrin-like"/>
    <property type="match status" value="1"/>
</dbReference>
<dbReference type="PANTHER" id="PTHR37164">
    <property type="entry name" value="BACTERIOHEMERYTHRIN"/>
    <property type="match status" value="1"/>
</dbReference>
<organism evidence="5 6">
    <name type="scientific">Caproicibacterium amylolyticum</name>
    <dbReference type="NCBI Taxonomy" id="2766537"/>
    <lineage>
        <taxon>Bacteria</taxon>
        <taxon>Bacillati</taxon>
        <taxon>Bacillota</taxon>
        <taxon>Clostridia</taxon>
        <taxon>Eubacteriales</taxon>
        <taxon>Oscillospiraceae</taxon>
        <taxon>Caproicibacterium</taxon>
    </lineage>
</organism>
<dbReference type="InterPro" id="IPR012312">
    <property type="entry name" value="Hemerythrin-like"/>
</dbReference>
<dbReference type="RefSeq" id="WP_212507182.1">
    <property type="nucleotide sequence ID" value="NZ_CP060696.1"/>
</dbReference>
<dbReference type="InterPro" id="IPR012827">
    <property type="entry name" value="Hemerythrin_metal-bd"/>
</dbReference>
<keyword evidence="6" id="KW-1185">Reference proteome</keyword>
<comment type="similarity">
    <text evidence="1">Belongs to the hemerythrin family.</text>
</comment>
<dbReference type="Gene3D" id="1.20.120.50">
    <property type="entry name" value="Hemerythrin-like"/>
    <property type="match status" value="1"/>
</dbReference>
<dbReference type="PANTHER" id="PTHR37164:SF1">
    <property type="entry name" value="BACTERIOHEMERYTHRIN"/>
    <property type="match status" value="1"/>
</dbReference>
<name>A0A7G9WHF6_9FIRM</name>
<gene>
    <name evidence="5" type="ORF">H6X83_00135</name>
</gene>
<dbReference type="KEGG" id="caml:H6X83_00135"/>
<dbReference type="Proteomes" id="UP000516046">
    <property type="component" value="Chromosome"/>
</dbReference>
<sequence>MPWTPNLSVGVKMIDDQHKIWFQKAEKLFTAGQKNQAAGYIGELLSFLEDYTKEHFAAEEKYMLSIHYPEYALQKQAHTMFIGRLAKLRSDYEASGGNLTVILNANKIVLDWLTQHISNMDKKIGQYAKTIQK</sequence>
<dbReference type="InterPro" id="IPR035938">
    <property type="entry name" value="Hemerythrin-like_sf"/>
</dbReference>
<evidence type="ECO:0000256" key="1">
    <source>
        <dbReference type="ARBA" id="ARBA00010587"/>
    </source>
</evidence>
<dbReference type="InterPro" id="IPR050669">
    <property type="entry name" value="Hemerythrin"/>
</dbReference>
<keyword evidence="2" id="KW-0479">Metal-binding</keyword>
<dbReference type="Pfam" id="PF01814">
    <property type="entry name" value="Hemerythrin"/>
    <property type="match status" value="1"/>
</dbReference>
<dbReference type="AlphaFoldDB" id="A0A7G9WHF6"/>